<keyword evidence="5" id="KW-1185">Reference proteome</keyword>
<dbReference type="AlphaFoldDB" id="A0A9Q0EYV8"/>
<gene>
    <name evidence="4" type="ORF">Tsubulata_049881</name>
</gene>
<accession>A0A9Q0EYV8</accession>
<sequence length="404" mass="45865">MAASNRLVIDLGENQEPYEVSEEQTLGELVARTYVVGKIFSDRRVSPSQIYNQMRQIWYIKGEFRVIPKPANVFLIGFKLEEDRKHVLKGSPWLVSNFHFCLKPWTDSLILSQVSLRLSHFWVQIHDIPLDLLSRACISRIGKAFPVFLHYEQSLENILGWQGFVRARIEFDVTQPLRPGVHVLDMAGQEIWIKFRYERLGEFCTRCGLISHAIYKCKQPKRLNEGKELPEENSFGPWMRAKEIYGKHYSGMKSFDTARPLASDSNMTPEDASNLDDSKAADTPIADQVGRSSTVKLGKRKAATDPTILPIHESARKLHTDLLQAVAEIVEETDNHTPVHASTFKPKWKRLARETVIIPTPSADEWVEAYECGECPSDGMGVVMPLPRGDPREPTDPPAGYPLQ</sequence>
<protein>
    <recommendedName>
        <fullName evidence="6">DUF4283 domain-containing protein</fullName>
    </recommendedName>
</protein>
<evidence type="ECO:0000259" key="3">
    <source>
        <dbReference type="Pfam" id="PF14392"/>
    </source>
</evidence>
<reference evidence="4" key="1">
    <citation type="submission" date="2022-02" db="EMBL/GenBank/DDBJ databases">
        <authorList>
            <person name="Henning P.M."/>
            <person name="McCubbin A.G."/>
            <person name="Shore J.S."/>
        </authorList>
    </citation>
    <scope>NUCLEOTIDE SEQUENCE</scope>
    <source>
        <strain evidence="4">F60SS</strain>
        <tissue evidence="4">Leaves</tissue>
    </source>
</reference>
<proteinExistence type="predicted"/>
<dbReference type="Pfam" id="PF14111">
    <property type="entry name" value="DUF4283"/>
    <property type="match status" value="1"/>
</dbReference>
<name>A0A9Q0EYV8_9ROSI</name>
<evidence type="ECO:0000256" key="1">
    <source>
        <dbReference type="SAM" id="MobiDB-lite"/>
    </source>
</evidence>
<dbReference type="InterPro" id="IPR040256">
    <property type="entry name" value="At4g02000-like"/>
</dbReference>
<dbReference type="EMBL" id="JAKUCV010007747">
    <property type="protein sequence ID" value="KAJ4822139.1"/>
    <property type="molecule type" value="Genomic_DNA"/>
</dbReference>
<evidence type="ECO:0008006" key="6">
    <source>
        <dbReference type="Google" id="ProtNLM"/>
    </source>
</evidence>
<evidence type="ECO:0000259" key="2">
    <source>
        <dbReference type="Pfam" id="PF14111"/>
    </source>
</evidence>
<feature type="region of interest" description="Disordered" evidence="1">
    <location>
        <begin position="260"/>
        <end position="280"/>
    </location>
</feature>
<comment type="caution">
    <text evidence="4">The sequence shown here is derived from an EMBL/GenBank/DDBJ whole genome shotgun (WGS) entry which is preliminary data.</text>
</comment>
<feature type="domain" description="Zinc knuckle CX2CX4HX4C" evidence="3">
    <location>
        <begin position="171"/>
        <end position="218"/>
    </location>
</feature>
<feature type="domain" description="DUF4283" evidence="2">
    <location>
        <begin position="34"/>
        <end position="108"/>
    </location>
</feature>
<evidence type="ECO:0000313" key="4">
    <source>
        <dbReference type="EMBL" id="KAJ4822139.1"/>
    </source>
</evidence>
<dbReference type="PANTHER" id="PTHR31286">
    <property type="entry name" value="GLYCINE-RICH CELL WALL STRUCTURAL PROTEIN 1.8-LIKE"/>
    <property type="match status" value="1"/>
</dbReference>
<dbReference type="Proteomes" id="UP001141552">
    <property type="component" value="Unassembled WGS sequence"/>
</dbReference>
<dbReference type="PANTHER" id="PTHR31286:SF167">
    <property type="entry name" value="OS09G0268800 PROTEIN"/>
    <property type="match status" value="1"/>
</dbReference>
<feature type="region of interest" description="Disordered" evidence="1">
    <location>
        <begin position="385"/>
        <end position="404"/>
    </location>
</feature>
<dbReference type="InterPro" id="IPR025558">
    <property type="entry name" value="DUF4283"/>
</dbReference>
<organism evidence="4 5">
    <name type="scientific">Turnera subulata</name>
    <dbReference type="NCBI Taxonomy" id="218843"/>
    <lineage>
        <taxon>Eukaryota</taxon>
        <taxon>Viridiplantae</taxon>
        <taxon>Streptophyta</taxon>
        <taxon>Embryophyta</taxon>
        <taxon>Tracheophyta</taxon>
        <taxon>Spermatophyta</taxon>
        <taxon>Magnoliopsida</taxon>
        <taxon>eudicotyledons</taxon>
        <taxon>Gunneridae</taxon>
        <taxon>Pentapetalae</taxon>
        <taxon>rosids</taxon>
        <taxon>fabids</taxon>
        <taxon>Malpighiales</taxon>
        <taxon>Passifloraceae</taxon>
        <taxon>Turnera</taxon>
    </lineage>
</organism>
<dbReference type="OrthoDB" id="1166622at2759"/>
<evidence type="ECO:0000313" key="5">
    <source>
        <dbReference type="Proteomes" id="UP001141552"/>
    </source>
</evidence>
<dbReference type="Pfam" id="PF14392">
    <property type="entry name" value="zf-CCHC_4"/>
    <property type="match status" value="1"/>
</dbReference>
<dbReference type="InterPro" id="IPR025836">
    <property type="entry name" value="Zn_knuckle_CX2CX4HX4C"/>
</dbReference>
<reference evidence="4" key="2">
    <citation type="journal article" date="2023" name="Plants (Basel)">
        <title>Annotation of the Turnera subulata (Passifloraceae) Draft Genome Reveals the S-Locus Evolved after the Divergence of Turneroideae from Passifloroideae in a Stepwise Manner.</title>
        <authorList>
            <person name="Henning P.M."/>
            <person name="Roalson E.H."/>
            <person name="Mir W."/>
            <person name="McCubbin A.G."/>
            <person name="Shore J.S."/>
        </authorList>
    </citation>
    <scope>NUCLEOTIDE SEQUENCE</scope>
    <source>
        <strain evidence="4">F60SS</strain>
    </source>
</reference>